<comment type="caution">
    <text evidence="2">The sequence shown here is derived from an EMBL/GenBank/DDBJ whole genome shotgun (WGS) entry which is preliminary data.</text>
</comment>
<gene>
    <name evidence="2" type="ORF">L9F63_024638</name>
</gene>
<organism evidence="2 3">
    <name type="scientific">Diploptera punctata</name>
    <name type="common">Pacific beetle cockroach</name>
    <dbReference type="NCBI Taxonomy" id="6984"/>
    <lineage>
        <taxon>Eukaryota</taxon>
        <taxon>Metazoa</taxon>
        <taxon>Ecdysozoa</taxon>
        <taxon>Arthropoda</taxon>
        <taxon>Hexapoda</taxon>
        <taxon>Insecta</taxon>
        <taxon>Pterygota</taxon>
        <taxon>Neoptera</taxon>
        <taxon>Polyneoptera</taxon>
        <taxon>Dictyoptera</taxon>
        <taxon>Blattodea</taxon>
        <taxon>Blaberoidea</taxon>
        <taxon>Blaberidae</taxon>
        <taxon>Diplopterinae</taxon>
        <taxon>Diploptera</taxon>
    </lineage>
</organism>
<feature type="non-terminal residue" evidence="2">
    <location>
        <position position="129"/>
    </location>
</feature>
<dbReference type="SUPFAM" id="SSF49265">
    <property type="entry name" value="Fibronectin type III"/>
    <property type="match status" value="1"/>
</dbReference>
<dbReference type="PROSITE" id="PS50853">
    <property type="entry name" value="FN3"/>
    <property type="match status" value="1"/>
</dbReference>
<accession>A0AAD7ZEU3</accession>
<dbReference type="AlphaFoldDB" id="A0AAD7ZEU3"/>
<keyword evidence="3" id="KW-1185">Reference proteome</keyword>
<dbReference type="InterPro" id="IPR013783">
    <property type="entry name" value="Ig-like_fold"/>
</dbReference>
<dbReference type="Gene3D" id="2.60.40.10">
    <property type="entry name" value="Immunoglobulins"/>
    <property type="match status" value="1"/>
</dbReference>
<dbReference type="Pfam" id="PF00041">
    <property type="entry name" value="fn3"/>
    <property type="match status" value="1"/>
</dbReference>
<dbReference type="Proteomes" id="UP001233999">
    <property type="component" value="Unassembled WGS sequence"/>
</dbReference>
<evidence type="ECO:0000259" key="1">
    <source>
        <dbReference type="PROSITE" id="PS50853"/>
    </source>
</evidence>
<dbReference type="EMBL" id="JASPKZ010008566">
    <property type="protein sequence ID" value="KAJ9579258.1"/>
    <property type="molecule type" value="Genomic_DNA"/>
</dbReference>
<feature type="non-terminal residue" evidence="2">
    <location>
        <position position="1"/>
    </location>
</feature>
<evidence type="ECO:0000313" key="3">
    <source>
        <dbReference type="Proteomes" id="UP001233999"/>
    </source>
</evidence>
<dbReference type="InterPro" id="IPR036116">
    <property type="entry name" value="FN3_sf"/>
</dbReference>
<reference evidence="2" key="1">
    <citation type="journal article" date="2023" name="IScience">
        <title>Live-bearing cockroach genome reveals convergent evolutionary mechanisms linked to viviparity in insects and beyond.</title>
        <authorList>
            <person name="Fouks B."/>
            <person name="Harrison M.C."/>
            <person name="Mikhailova A.A."/>
            <person name="Marchal E."/>
            <person name="English S."/>
            <person name="Carruthers M."/>
            <person name="Jennings E.C."/>
            <person name="Chiamaka E.L."/>
            <person name="Frigard R.A."/>
            <person name="Pippel M."/>
            <person name="Attardo G.M."/>
            <person name="Benoit J.B."/>
            <person name="Bornberg-Bauer E."/>
            <person name="Tobe S.S."/>
        </authorList>
    </citation>
    <scope>NUCLEOTIDE SEQUENCE</scope>
    <source>
        <strain evidence="2">Stay&amp;Tobe</strain>
    </source>
</reference>
<reference evidence="2" key="2">
    <citation type="submission" date="2023-05" db="EMBL/GenBank/DDBJ databases">
        <authorList>
            <person name="Fouks B."/>
        </authorList>
    </citation>
    <scope>NUCLEOTIDE SEQUENCE</scope>
    <source>
        <strain evidence="2">Stay&amp;Tobe</strain>
        <tissue evidence="2">Testes</tissue>
    </source>
</reference>
<evidence type="ECO:0000313" key="2">
    <source>
        <dbReference type="EMBL" id="KAJ9579258.1"/>
    </source>
</evidence>
<name>A0AAD7ZEU3_DIPPU</name>
<dbReference type="InterPro" id="IPR003961">
    <property type="entry name" value="FN3_dom"/>
</dbReference>
<sequence length="129" mass="14607">VGEDGEWNVKNGIQTQNNDTSYQVTGLLPFTVYSFRVVAVNAMGRSRPSKESYYMVTLREAPSEVQCTSITVSTGALLKNKTFEDWRSTNSTRHFLEKKLMYCVKHRRNEHSAKLITKICGHDTATSIV</sequence>
<protein>
    <recommendedName>
        <fullName evidence="1">Fibronectin type-III domain-containing protein</fullName>
    </recommendedName>
</protein>
<proteinExistence type="predicted"/>
<feature type="domain" description="Fibronectin type-III" evidence="1">
    <location>
        <begin position="1"/>
        <end position="61"/>
    </location>
</feature>
<dbReference type="CDD" id="cd00063">
    <property type="entry name" value="FN3"/>
    <property type="match status" value="1"/>
</dbReference>